<comment type="caution">
    <text evidence="11">The sequence shown here is derived from an EMBL/GenBank/DDBJ whole genome shotgun (WGS) entry which is preliminary data.</text>
</comment>
<dbReference type="Proteomes" id="UP000695562">
    <property type="component" value="Unassembled WGS sequence"/>
</dbReference>
<keyword evidence="12" id="KW-1185">Reference proteome</keyword>
<comment type="similarity">
    <text evidence="3">Belongs to the UTP25 family.</text>
</comment>
<dbReference type="GO" id="GO:0019843">
    <property type="term" value="F:rRNA binding"/>
    <property type="evidence" value="ECO:0007669"/>
    <property type="project" value="TreeGrafter"/>
</dbReference>
<dbReference type="GO" id="GO:0034511">
    <property type="term" value="F:U3 snoRNA binding"/>
    <property type="evidence" value="ECO:0007669"/>
    <property type="project" value="InterPro"/>
</dbReference>
<evidence type="ECO:0000313" key="12">
    <source>
        <dbReference type="Proteomes" id="UP000695562"/>
    </source>
</evidence>
<evidence type="ECO:0000256" key="4">
    <source>
        <dbReference type="ARBA" id="ARBA00011192"/>
    </source>
</evidence>
<feature type="compositionally biased region" description="Basic and acidic residues" evidence="8">
    <location>
        <begin position="114"/>
        <end position="127"/>
    </location>
</feature>
<evidence type="ECO:0000256" key="7">
    <source>
        <dbReference type="ARBA" id="ARBA00031846"/>
    </source>
</evidence>
<evidence type="ECO:0000256" key="6">
    <source>
        <dbReference type="ARBA" id="ARBA00023242"/>
    </source>
</evidence>
<organism evidence="11 12">
    <name type="scientific">Polysphondylium violaceum</name>
    <dbReference type="NCBI Taxonomy" id="133409"/>
    <lineage>
        <taxon>Eukaryota</taxon>
        <taxon>Amoebozoa</taxon>
        <taxon>Evosea</taxon>
        <taxon>Eumycetozoa</taxon>
        <taxon>Dictyostelia</taxon>
        <taxon>Dictyosteliales</taxon>
        <taxon>Dictyosteliaceae</taxon>
        <taxon>Polysphondylium</taxon>
    </lineage>
</organism>
<accession>A0A8J4V1S4</accession>
<comment type="function">
    <text evidence="1">DEAD-box RNA helicase-like protein required for pre-18S rRNA processing, specifically at sites A0, A1, and A2.</text>
</comment>
<dbReference type="Pfam" id="PF22916">
    <property type="entry name" value="UTP25_NTPase-like"/>
    <property type="match status" value="1"/>
</dbReference>
<evidence type="ECO:0000259" key="10">
    <source>
        <dbReference type="Pfam" id="PF22916"/>
    </source>
</evidence>
<feature type="region of interest" description="Disordered" evidence="8">
    <location>
        <begin position="114"/>
        <end position="224"/>
    </location>
</feature>
<dbReference type="AlphaFoldDB" id="A0A8J4V1S4"/>
<dbReference type="Pfam" id="PF06862">
    <property type="entry name" value="Utp25_C"/>
    <property type="match status" value="1"/>
</dbReference>
<dbReference type="GO" id="GO:0000462">
    <property type="term" value="P:maturation of SSU-rRNA from tricistronic rRNA transcript (SSU-rRNA, 5.8S rRNA, LSU-rRNA)"/>
    <property type="evidence" value="ECO:0007669"/>
    <property type="project" value="TreeGrafter"/>
</dbReference>
<dbReference type="InterPro" id="IPR027417">
    <property type="entry name" value="P-loop_NTPase"/>
</dbReference>
<dbReference type="FunFam" id="3.40.50.300:FF:002356">
    <property type="entry name" value="U3 small nucleolar RNA-associated protein 25"/>
    <property type="match status" value="1"/>
</dbReference>
<keyword evidence="6" id="KW-0539">Nucleus</keyword>
<feature type="compositionally biased region" description="Basic and acidic residues" evidence="8">
    <location>
        <begin position="46"/>
        <end position="71"/>
    </location>
</feature>
<comment type="subunit">
    <text evidence="4">Component of the ribosomal small subunit (SSU) processome composed of at least 40 protein subunits and snoRNA U3.</text>
</comment>
<evidence type="ECO:0000256" key="3">
    <source>
        <dbReference type="ARBA" id="ARBA00009223"/>
    </source>
</evidence>
<evidence type="ECO:0000256" key="8">
    <source>
        <dbReference type="SAM" id="MobiDB-lite"/>
    </source>
</evidence>
<evidence type="ECO:0000259" key="9">
    <source>
        <dbReference type="Pfam" id="PF06862"/>
    </source>
</evidence>
<evidence type="ECO:0000256" key="5">
    <source>
        <dbReference type="ARBA" id="ARBA00015422"/>
    </source>
</evidence>
<dbReference type="Gene3D" id="3.40.50.300">
    <property type="entry name" value="P-loop containing nucleotide triphosphate hydrolases"/>
    <property type="match status" value="1"/>
</dbReference>
<feature type="compositionally biased region" description="Acidic residues" evidence="8">
    <location>
        <begin position="206"/>
        <end position="216"/>
    </location>
</feature>
<evidence type="ECO:0000256" key="2">
    <source>
        <dbReference type="ARBA" id="ARBA00004604"/>
    </source>
</evidence>
<dbReference type="PANTHER" id="PTHR12933:SF0">
    <property type="entry name" value="U3 SMALL NUCLEOLAR RNA-ASSOCIATED PROTEIN 25 HOMOLOG"/>
    <property type="match status" value="1"/>
</dbReference>
<dbReference type="InterPro" id="IPR053940">
    <property type="entry name" value="UTP25_NTPase-like"/>
</dbReference>
<feature type="region of interest" description="Disordered" evidence="8">
    <location>
        <begin position="46"/>
        <end position="72"/>
    </location>
</feature>
<dbReference type="InterPro" id="IPR053939">
    <property type="entry name" value="UTP25_C"/>
</dbReference>
<dbReference type="SUPFAM" id="SSF52540">
    <property type="entry name" value="P-loop containing nucleoside triphosphate hydrolases"/>
    <property type="match status" value="1"/>
</dbReference>
<reference evidence="11" key="1">
    <citation type="submission" date="2020-01" db="EMBL/GenBank/DDBJ databases">
        <title>Development of genomics and gene disruption for Polysphondylium violaceum indicates a role for the polyketide synthase stlB in stalk morphogenesis.</title>
        <authorList>
            <person name="Narita B."/>
            <person name="Kawabe Y."/>
            <person name="Kin K."/>
            <person name="Saito T."/>
            <person name="Gibbs R."/>
            <person name="Kuspa A."/>
            <person name="Muzny D."/>
            <person name="Queller D."/>
            <person name="Richards S."/>
            <person name="Strassman J."/>
            <person name="Sucgang R."/>
            <person name="Worley K."/>
            <person name="Schaap P."/>
        </authorList>
    </citation>
    <scope>NUCLEOTIDE SEQUENCE</scope>
    <source>
        <strain evidence="11">QSvi11</strain>
    </source>
</reference>
<feature type="domain" description="UTP25 NTP hydrolase-like" evidence="10">
    <location>
        <begin position="358"/>
        <end position="623"/>
    </location>
</feature>
<dbReference type="OrthoDB" id="10264378at2759"/>
<comment type="subcellular location">
    <subcellularLocation>
        <location evidence="2">Nucleus</location>
        <location evidence="2">Nucleolus</location>
    </subcellularLocation>
</comment>
<dbReference type="InterPro" id="IPR010678">
    <property type="entry name" value="UTP25"/>
</dbReference>
<protein>
    <recommendedName>
        <fullName evidence="5">U3 small nucleolar RNA-associated protein 25</fullName>
    </recommendedName>
    <alternativeName>
        <fullName evidence="7">U three protein 25</fullName>
    </alternativeName>
</protein>
<feature type="domain" description="UTP25 C-terminal" evidence="9">
    <location>
        <begin position="633"/>
        <end position="811"/>
    </location>
</feature>
<evidence type="ECO:0000256" key="1">
    <source>
        <dbReference type="ARBA" id="ARBA00002883"/>
    </source>
</evidence>
<name>A0A8J4V1S4_9MYCE</name>
<sequence>MAPKGKKQKISKKVAKKFTIHRKYYSDTFDDYSALNPLKRGQTKENKLLELSKKQQERNVREKEQKEKEEIQDLQQEIGGDVDTLYEVGPSSYDLFVSSIADKYKLKLKQLEKEEKEEKRKNKRLIEEISNNDIDISEEEEEEEVQEEVEPEEEDEEEEVDQELIDNQDDEDIDQEEEEEEEEENSDEQDEQEEQDFNTDFRDVNDNDDIDEDDQEQQVRENITLDQLLKEKEFETTLNTGHYHIHFNRIVDSRNELDTLIEKSQSLETVSNEIEDIGIMTSIGCIDNQVSAPTKGTKKPQQPKEQTKSLLPVQKNTFHDYNIKKRLFKPWLKSKSKKENELYFTNLQKTLFPVFNEYRDCLYTEETMYNHKSIYKLYALHAVNHIFKSTDQLLEDNAAMNEAKTNGKPDPDLRHQGFTKPKVLIIVPYRNTALDVVKFILKLVPHEAKEHAELKTKFINEFTHRDVDQEINESKPDDYKYTFRDNIDDCFRLGLTFRKGGLKLYSSFYHSDIIIASPLGLRLAVGTEGDKQRDYDFLSSVEVVIMDQTDSILQQNWDHIQIIFDNLNKVPLQDHKTDFSRVRNTFLEGWGNYLRQTLIFSSILTPEINALFNRSCQNINGKIKIKSIKQGEISNIIPTLRQTFHRLPLDSSVTDTDLKFKFLIDTIIPRFNQTNETTGILLYIPNYYEYVKLRNYFRKEGKSYVLASEYTDPKAITRARAQFNEGTKTFMLYTERFHFYNRYRIRGIKHVIFFGLPQNTAFYSEILNNIADNEGSIISVYTNRDKLSLERIVGTSRSIKILESDKLTHLFC</sequence>
<feature type="compositionally biased region" description="Acidic residues" evidence="8">
    <location>
        <begin position="135"/>
        <end position="197"/>
    </location>
</feature>
<dbReference type="GO" id="GO:0032040">
    <property type="term" value="C:small-subunit processome"/>
    <property type="evidence" value="ECO:0007669"/>
    <property type="project" value="TreeGrafter"/>
</dbReference>
<proteinExistence type="inferred from homology"/>
<dbReference type="PANTHER" id="PTHR12933">
    <property type="entry name" value="ORF PROTEIN-RELATED"/>
    <property type="match status" value="1"/>
</dbReference>
<dbReference type="EMBL" id="AJWJ01001056">
    <property type="protein sequence ID" value="KAF2068324.1"/>
    <property type="molecule type" value="Genomic_DNA"/>
</dbReference>
<evidence type="ECO:0000313" key="11">
    <source>
        <dbReference type="EMBL" id="KAF2068324.1"/>
    </source>
</evidence>
<gene>
    <name evidence="11" type="ORF">CYY_010350</name>
</gene>